<dbReference type="AlphaFoldDB" id="A0A2T0U625"/>
<proteinExistence type="predicted"/>
<dbReference type="SUPFAM" id="SSF50156">
    <property type="entry name" value="PDZ domain-like"/>
    <property type="match status" value="1"/>
</dbReference>
<dbReference type="GO" id="GO:0006508">
    <property type="term" value="P:proteolysis"/>
    <property type="evidence" value="ECO:0007669"/>
    <property type="project" value="InterPro"/>
</dbReference>
<dbReference type="GO" id="GO:0030288">
    <property type="term" value="C:outer membrane-bounded periplasmic space"/>
    <property type="evidence" value="ECO:0007669"/>
    <property type="project" value="TreeGrafter"/>
</dbReference>
<accession>A0A2T0U625</accession>
<dbReference type="EMBL" id="PVTH01000004">
    <property type="protein sequence ID" value="PRY53354.1"/>
    <property type="molecule type" value="Genomic_DNA"/>
</dbReference>
<dbReference type="Gene3D" id="3.90.226.10">
    <property type="entry name" value="2-enoyl-CoA Hydratase, Chain A, domain 1"/>
    <property type="match status" value="1"/>
</dbReference>
<dbReference type="PANTHER" id="PTHR32060:SF30">
    <property type="entry name" value="CARBOXY-TERMINAL PROCESSING PROTEASE CTPA"/>
    <property type="match status" value="1"/>
</dbReference>
<evidence type="ECO:0000313" key="3">
    <source>
        <dbReference type="Proteomes" id="UP000238034"/>
    </source>
</evidence>
<evidence type="ECO:0000259" key="1">
    <source>
        <dbReference type="SMART" id="SM00245"/>
    </source>
</evidence>
<dbReference type="RefSeq" id="WP_106292917.1">
    <property type="nucleotide sequence ID" value="NZ_PVTH01000004.1"/>
</dbReference>
<dbReference type="Gene3D" id="2.30.42.10">
    <property type="match status" value="1"/>
</dbReference>
<dbReference type="Pfam" id="PF03572">
    <property type="entry name" value="Peptidase_S41"/>
    <property type="match status" value="1"/>
</dbReference>
<dbReference type="InterPro" id="IPR041613">
    <property type="entry name" value="Pept_S41_N"/>
</dbReference>
<sequence length="479" mass="53104">MKRTSFSCLLRSFFVLWLFVFTFSACKKSEGPEPELSREQKEGLLKDSVYLYTKFVYLWEDALPNSFNTRQYDTGEDVLDALTQFKKDAGGQPVDRYSFLDRTGAVSEEIQEGLAGDFGFDLRYTAEDDLRVKLVQPNSPASAEGLERSWRIISINGNTNIGQKALSSNNFRALLEALAGSSITLKLRKPDNAEVTVTLPRKQYALNPIPFSKVYTTGNGKKVGYFVFNSFISIENKNIPTATKVKIDAVMADFQTAGVREMIVDLRYNGGGSVQTAEYLTDLLAPADANGKVMYTYNMNKNLAADKDFKAAFAPVNISKKGTLNLNNIYFITTGGTASASELLINSLKPYLPVWVIGEQYTYGKPVGFFPIPIFDTELYAVSFETLNSKGEGRYYSGIPANRSERDDLLEPFGSLAEDCLAQALYHAEYGSFGTRTIAGVSSIERTSSARASVLLNTALDRKGNKDMFKFDVPVKQLP</sequence>
<dbReference type="GO" id="GO:0007165">
    <property type="term" value="P:signal transduction"/>
    <property type="evidence" value="ECO:0007669"/>
    <property type="project" value="TreeGrafter"/>
</dbReference>
<comment type="caution">
    <text evidence="2">The sequence shown here is derived from an EMBL/GenBank/DDBJ whole genome shotgun (WGS) entry which is preliminary data.</text>
</comment>
<dbReference type="Gene3D" id="3.30.750.170">
    <property type="match status" value="1"/>
</dbReference>
<dbReference type="PANTHER" id="PTHR32060">
    <property type="entry name" value="TAIL-SPECIFIC PROTEASE"/>
    <property type="match status" value="1"/>
</dbReference>
<dbReference type="PROSITE" id="PS51257">
    <property type="entry name" value="PROKAR_LIPOPROTEIN"/>
    <property type="match status" value="1"/>
</dbReference>
<feature type="domain" description="Tail specific protease" evidence="1">
    <location>
        <begin position="192"/>
        <end position="406"/>
    </location>
</feature>
<dbReference type="InterPro" id="IPR029045">
    <property type="entry name" value="ClpP/crotonase-like_dom_sf"/>
</dbReference>
<name>A0A2T0U625_9SPHI</name>
<dbReference type="SUPFAM" id="SSF52096">
    <property type="entry name" value="ClpP/crotonase"/>
    <property type="match status" value="1"/>
</dbReference>
<dbReference type="InterPro" id="IPR005151">
    <property type="entry name" value="Tail-specific_protease"/>
</dbReference>
<dbReference type="OrthoDB" id="7168509at2"/>
<reference evidence="2 3" key="1">
    <citation type="submission" date="2018-03" db="EMBL/GenBank/DDBJ databases">
        <title>Genomic Encyclopedia of Type Strains, Phase III (KMG-III): the genomes of soil and plant-associated and newly described type strains.</title>
        <authorList>
            <person name="Whitman W."/>
        </authorList>
    </citation>
    <scope>NUCLEOTIDE SEQUENCE [LARGE SCALE GENOMIC DNA]</scope>
    <source>
        <strain evidence="2 3">CGMCC 1.9313</strain>
    </source>
</reference>
<gene>
    <name evidence="2" type="ORF">B0I27_104365</name>
</gene>
<dbReference type="SMART" id="SM00245">
    <property type="entry name" value="TSPc"/>
    <property type="match status" value="1"/>
</dbReference>
<dbReference type="CDD" id="cd07561">
    <property type="entry name" value="Peptidase_S41_CPP_like"/>
    <property type="match status" value="1"/>
</dbReference>
<dbReference type="GO" id="GO:0008236">
    <property type="term" value="F:serine-type peptidase activity"/>
    <property type="evidence" value="ECO:0007669"/>
    <property type="project" value="InterPro"/>
</dbReference>
<dbReference type="Pfam" id="PF18294">
    <property type="entry name" value="Pept_S41_N"/>
    <property type="match status" value="1"/>
</dbReference>
<dbReference type="GO" id="GO:0004175">
    <property type="term" value="F:endopeptidase activity"/>
    <property type="evidence" value="ECO:0007669"/>
    <property type="project" value="TreeGrafter"/>
</dbReference>
<dbReference type="Proteomes" id="UP000238034">
    <property type="component" value="Unassembled WGS sequence"/>
</dbReference>
<organism evidence="2 3">
    <name type="scientific">Arcticibacter pallidicorallinus</name>
    <dbReference type="NCBI Taxonomy" id="1259464"/>
    <lineage>
        <taxon>Bacteria</taxon>
        <taxon>Pseudomonadati</taxon>
        <taxon>Bacteroidota</taxon>
        <taxon>Sphingobacteriia</taxon>
        <taxon>Sphingobacteriales</taxon>
        <taxon>Sphingobacteriaceae</taxon>
        <taxon>Arcticibacter</taxon>
    </lineage>
</organism>
<protein>
    <submittedName>
        <fullName evidence="2">Peptidase S41-like protein</fullName>
    </submittedName>
</protein>
<dbReference type="InterPro" id="IPR036034">
    <property type="entry name" value="PDZ_sf"/>
</dbReference>
<keyword evidence="3" id="KW-1185">Reference proteome</keyword>
<evidence type="ECO:0000313" key="2">
    <source>
        <dbReference type="EMBL" id="PRY53354.1"/>
    </source>
</evidence>